<gene>
    <name evidence="2" type="ORF">LUZ62_067638</name>
</gene>
<feature type="domain" description="KIB1-4 beta-propeller" evidence="1">
    <location>
        <begin position="85"/>
        <end position="318"/>
    </location>
</feature>
<evidence type="ECO:0000259" key="1">
    <source>
        <dbReference type="Pfam" id="PF03478"/>
    </source>
</evidence>
<dbReference type="InterPro" id="IPR005174">
    <property type="entry name" value="KIB1-4_b-propeller"/>
</dbReference>
<evidence type="ECO:0000313" key="2">
    <source>
        <dbReference type="EMBL" id="KAJ4757263.1"/>
    </source>
</evidence>
<organism evidence="2 3">
    <name type="scientific">Rhynchospora pubera</name>
    <dbReference type="NCBI Taxonomy" id="906938"/>
    <lineage>
        <taxon>Eukaryota</taxon>
        <taxon>Viridiplantae</taxon>
        <taxon>Streptophyta</taxon>
        <taxon>Embryophyta</taxon>
        <taxon>Tracheophyta</taxon>
        <taxon>Spermatophyta</taxon>
        <taxon>Magnoliopsida</taxon>
        <taxon>Liliopsida</taxon>
        <taxon>Poales</taxon>
        <taxon>Cyperaceae</taxon>
        <taxon>Cyperoideae</taxon>
        <taxon>Rhynchosporeae</taxon>
        <taxon>Rhynchospora</taxon>
    </lineage>
</organism>
<reference evidence="2" key="1">
    <citation type="submission" date="2022-08" db="EMBL/GenBank/DDBJ databases">
        <authorList>
            <person name="Marques A."/>
        </authorList>
    </citation>
    <scope>NUCLEOTIDE SEQUENCE</scope>
    <source>
        <strain evidence="2">RhyPub2mFocal</strain>
        <tissue evidence="2">Leaves</tissue>
    </source>
</reference>
<keyword evidence="3" id="KW-1185">Reference proteome</keyword>
<sequence>MAPLQKKARKAYNHNHTQTLVNWAELHPDMLRIIGSKLCDFGSFVKFRAVCKSWRSAADLSECPRQFPCLVDWPHMQQNTTLRVYSPASCTSHIFQVPNALCYGPFGGELLMKPNCPMKMPLFYLNPLTGVKTAFPFEVQLRNSRPTGAYWFHLRIDEFAAGKEGLRHVFYFKISENDEWTRKEIDDELRAVAYHDHKYFLLEDRNVDFSVLVINKSNGAELPSIPFPNSITNLNYPFNYLVATTNGLLAIVGFKPLFVKDLKDCRFEVHRLENYPENPHWTKLNGIGDLILFVDHFNCFALKASDYHCFEGNCIYFICSVQKPKRGSKHVIGRFHMGLNTIEELSGPTWFGKGNSTVNSAWTQFGFCREPSDGADLSSSFLSSCDSFLSTSAAAARGPRVDHA</sequence>
<dbReference type="Proteomes" id="UP001140206">
    <property type="component" value="Chromosome 4"/>
</dbReference>
<evidence type="ECO:0000313" key="3">
    <source>
        <dbReference type="Proteomes" id="UP001140206"/>
    </source>
</evidence>
<dbReference type="PANTHER" id="PTHR33110">
    <property type="entry name" value="F-BOX/KELCH-REPEAT PROTEIN-RELATED"/>
    <property type="match status" value="1"/>
</dbReference>
<name>A0AAV8CQH4_9POAL</name>
<dbReference type="AlphaFoldDB" id="A0AAV8CQH4"/>
<dbReference type="Pfam" id="PF03478">
    <property type="entry name" value="Beta-prop_KIB1-4"/>
    <property type="match status" value="1"/>
</dbReference>
<protein>
    <submittedName>
        <fullName evidence="2">F-box domain-containing protein</fullName>
    </submittedName>
</protein>
<accession>A0AAV8CQH4</accession>
<comment type="caution">
    <text evidence="2">The sequence shown here is derived from an EMBL/GenBank/DDBJ whole genome shotgun (WGS) entry which is preliminary data.</text>
</comment>
<proteinExistence type="predicted"/>
<dbReference type="EMBL" id="JAMFTS010000004">
    <property type="protein sequence ID" value="KAJ4757263.1"/>
    <property type="molecule type" value="Genomic_DNA"/>
</dbReference>